<dbReference type="AlphaFoldDB" id="A0A454Y6T0"/>
<reference evidence="2" key="2">
    <citation type="submission" date="2022-06" db="UniProtKB">
        <authorList>
            <consortium name="EnsemblMetazoa"/>
        </authorList>
    </citation>
    <scope>IDENTIFICATION</scope>
    <source>
        <strain evidence="2">PS312</strain>
    </source>
</reference>
<protein>
    <submittedName>
        <fullName evidence="2">Uncharacterized protein</fullName>
    </submittedName>
</protein>
<feature type="region of interest" description="Disordered" evidence="1">
    <location>
        <begin position="1"/>
        <end position="73"/>
    </location>
</feature>
<sequence>MSPPYVKHYKRKNRGSKAVKGQSGRSRPQNKILSVLTLPPPDVNVNNEIPAVSPNRVPPPAPFNPRSSPSDRPDFAQIDIFKRTEMALKWKAGQYLDEGKEKCYLMTMMDLKVQEIVRLKLEAEVYDPFETDHNVIRRRWEEIEAKERSAAELDVKLCEIIRLSGVLDEV</sequence>
<name>A0A454Y6T0_PRIPA</name>
<gene>
    <name evidence="2" type="primary">WBGene00278358</name>
</gene>
<evidence type="ECO:0000313" key="3">
    <source>
        <dbReference type="Proteomes" id="UP000005239"/>
    </source>
</evidence>
<accession>A0A8R1Z0Q0</accession>
<reference evidence="3" key="1">
    <citation type="journal article" date="2008" name="Nat. Genet.">
        <title>The Pristionchus pacificus genome provides a unique perspective on nematode lifestyle and parasitism.</title>
        <authorList>
            <person name="Dieterich C."/>
            <person name="Clifton S.W."/>
            <person name="Schuster L.N."/>
            <person name="Chinwalla A."/>
            <person name="Delehaunty K."/>
            <person name="Dinkelacker I."/>
            <person name="Fulton L."/>
            <person name="Fulton R."/>
            <person name="Godfrey J."/>
            <person name="Minx P."/>
            <person name="Mitreva M."/>
            <person name="Roeseler W."/>
            <person name="Tian H."/>
            <person name="Witte H."/>
            <person name="Yang S.P."/>
            <person name="Wilson R.K."/>
            <person name="Sommer R.J."/>
        </authorList>
    </citation>
    <scope>NUCLEOTIDE SEQUENCE [LARGE SCALE GENOMIC DNA]</scope>
    <source>
        <strain evidence="3">PS312</strain>
    </source>
</reference>
<dbReference type="Proteomes" id="UP000005239">
    <property type="component" value="Unassembled WGS sequence"/>
</dbReference>
<evidence type="ECO:0000256" key="1">
    <source>
        <dbReference type="SAM" id="MobiDB-lite"/>
    </source>
</evidence>
<feature type="compositionally biased region" description="Polar residues" evidence="1">
    <location>
        <begin position="23"/>
        <end position="32"/>
    </location>
</feature>
<organism evidence="2 3">
    <name type="scientific">Pristionchus pacificus</name>
    <name type="common">Parasitic nematode worm</name>
    <dbReference type="NCBI Taxonomy" id="54126"/>
    <lineage>
        <taxon>Eukaryota</taxon>
        <taxon>Metazoa</taxon>
        <taxon>Ecdysozoa</taxon>
        <taxon>Nematoda</taxon>
        <taxon>Chromadorea</taxon>
        <taxon>Rhabditida</taxon>
        <taxon>Rhabditina</taxon>
        <taxon>Diplogasteromorpha</taxon>
        <taxon>Diplogasteroidea</taxon>
        <taxon>Neodiplogasteridae</taxon>
        <taxon>Pristionchus</taxon>
    </lineage>
</organism>
<feature type="compositionally biased region" description="Basic residues" evidence="1">
    <location>
        <begin position="7"/>
        <end position="17"/>
    </location>
</feature>
<keyword evidence="3" id="KW-1185">Reference proteome</keyword>
<accession>A0A454Y6T0</accession>
<dbReference type="EnsemblMetazoa" id="PPA39989.1">
    <property type="protein sequence ID" value="PPA39989.1"/>
    <property type="gene ID" value="WBGene00278358"/>
</dbReference>
<evidence type="ECO:0000313" key="2">
    <source>
        <dbReference type="EnsemblMetazoa" id="PPA39989.1"/>
    </source>
</evidence>
<proteinExistence type="predicted"/>